<dbReference type="RefSeq" id="WP_036874931.1">
    <property type="nucleotide sequence ID" value="NZ_JBGYTE010000026.1"/>
</dbReference>
<organism evidence="1 2">
    <name type="scientific">Porphyromonas macacae</name>
    <dbReference type="NCBI Taxonomy" id="28115"/>
    <lineage>
        <taxon>Bacteria</taxon>
        <taxon>Pseudomonadati</taxon>
        <taxon>Bacteroidota</taxon>
        <taxon>Bacteroidia</taxon>
        <taxon>Bacteroidales</taxon>
        <taxon>Porphyromonadaceae</taxon>
        <taxon>Porphyromonas</taxon>
    </lineage>
</organism>
<accession>A0A0A2E5W2</accession>
<dbReference type="Proteomes" id="UP000030103">
    <property type="component" value="Unassembled WGS sequence"/>
</dbReference>
<sequence length="176" mass="20727">MKYKVFYIVFLSFFFVSCSMRYHSEHSPSKKNIYEILSQMPDIECFPDYEYLYPKGDSICIKIIDCGTEIVPYLIDKITDTTQTKVYFSDQTNYKVGDAAVFLLDAIYIYDLSRPSSLFNISDIILENFFDKKPSTYFFQSVYASIFLLNSEEKNDENRKKLQRLLKRQCKAISLN</sequence>
<dbReference type="STRING" id="28115.HQ47_09225"/>
<protein>
    <recommendedName>
        <fullName evidence="3">Lipoprotein</fullName>
    </recommendedName>
</protein>
<reference evidence="1 2" key="1">
    <citation type="submission" date="2014-09" db="EMBL/GenBank/DDBJ databases">
        <title>Draft Genome Sequence of Porphyromonas macacae COT-192_OH2859.</title>
        <authorList>
            <person name="Wallis C."/>
            <person name="Deusch O."/>
            <person name="O'Flynn C."/>
            <person name="Davis I."/>
            <person name="Horsfall A."/>
            <person name="Kirkwood N."/>
            <person name="Harris S."/>
            <person name="Eisen J.A."/>
            <person name="Coil D.A."/>
            <person name="Darling A.E."/>
            <person name="Jospin G."/>
            <person name="Alexiev A."/>
        </authorList>
    </citation>
    <scope>NUCLEOTIDE SEQUENCE [LARGE SCALE GENOMIC DNA]</scope>
    <source>
        <strain evidence="2">COT-192 OH2859</strain>
    </source>
</reference>
<dbReference type="OrthoDB" id="1449867at2"/>
<dbReference type="AlphaFoldDB" id="A0A0A2E5W2"/>
<dbReference type="EMBL" id="JRFA01000025">
    <property type="protein sequence ID" value="KGN73027.1"/>
    <property type="molecule type" value="Genomic_DNA"/>
</dbReference>
<dbReference type="PROSITE" id="PS51257">
    <property type="entry name" value="PROKAR_LIPOPROTEIN"/>
    <property type="match status" value="1"/>
</dbReference>
<gene>
    <name evidence="1" type="ORF">HQ47_09225</name>
</gene>
<name>A0A0A2E5W2_9PORP</name>
<evidence type="ECO:0000313" key="2">
    <source>
        <dbReference type="Proteomes" id="UP000030103"/>
    </source>
</evidence>
<evidence type="ECO:0000313" key="1">
    <source>
        <dbReference type="EMBL" id="KGN73027.1"/>
    </source>
</evidence>
<comment type="caution">
    <text evidence="1">The sequence shown here is derived from an EMBL/GenBank/DDBJ whole genome shotgun (WGS) entry which is preliminary data.</text>
</comment>
<keyword evidence="2" id="KW-1185">Reference proteome</keyword>
<evidence type="ECO:0008006" key="3">
    <source>
        <dbReference type="Google" id="ProtNLM"/>
    </source>
</evidence>
<proteinExistence type="predicted"/>